<dbReference type="SUPFAM" id="SSF46785">
    <property type="entry name" value="Winged helix' DNA-binding domain"/>
    <property type="match status" value="1"/>
</dbReference>
<keyword evidence="3" id="KW-0238">DNA-binding</keyword>
<accession>A0ABW8F1I0</accession>
<keyword evidence="4" id="KW-0804">Transcription</keyword>
<evidence type="ECO:0000256" key="5">
    <source>
        <dbReference type="SAM" id="MobiDB-lite"/>
    </source>
</evidence>
<evidence type="ECO:0000313" key="8">
    <source>
        <dbReference type="Proteomes" id="UP001617427"/>
    </source>
</evidence>
<dbReference type="Gene3D" id="1.10.10.10">
    <property type="entry name" value="Winged helix-like DNA-binding domain superfamily/Winged helix DNA-binding domain"/>
    <property type="match status" value="1"/>
</dbReference>
<protein>
    <submittedName>
        <fullName evidence="7">LysR family transcriptional regulator</fullName>
    </submittedName>
</protein>
<gene>
    <name evidence="7" type="ORF">ACIPEN_15085</name>
</gene>
<dbReference type="PANTHER" id="PTHR30419">
    <property type="entry name" value="HTH-TYPE TRANSCRIPTIONAL REGULATOR YBHD"/>
    <property type="match status" value="1"/>
</dbReference>
<comment type="caution">
    <text evidence="7">The sequence shown here is derived from an EMBL/GenBank/DDBJ whole genome shotgun (WGS) entry which is preliminary data.</text>
</comment>
<feature type="region of interest" description="Disordered" evidence="5">
    <location>
        <begin position="325"/>
        <end position="344"/>
    </location>
</feature>
<dbReference type="RefSeq" id="WP_402701637.1">
    <property type="nucleotide sequence ID" value="NZ_JBIUZV010000008.1"/>
</dbReference>
<comment type="similarity">
    <text evidence="1">Belongs to the LysR transcriptional regulatory family.</text>
</comment>
<keyword evidence="2" id="KW-0805">Transcription regulation</keyword>
<keyword evidence="8" id="KW-1185">Reference proteome</keyword>
<dbReference type="InterPro" id="IPR000847">
    <property type="entry name" value="LysR_HTH_N"/>
</dbReference>
<evidence type="ECO:0000256" key="1">
    <source>
        <dbReference type="ARBA" id="ARBA00009437"/>
    </source>
</evidence>
<dbReference type="SUPFAM" id="SSF53850">
    <property type="entry name" value="Periplasmic binding protein-like II"/>
    <property type="match status" value="1"/>
</dbReference>
<dbReference type="Proteomes" id="UP001617427">
    <property type="component" value="Unassembled WGS sequence"/>
</dbReference>
<dbReference type="InterPro" id="IPR050950">
    <property type="entry name" value="HTH-type_LysR_regulators"/>
</dbReference>
<dbReference type="PROSITE" id="PS50931">
    <property type="entry name" value="HTH_LYSR"/>
    <property type="match status" value="1"/>
</dbReference>
<dbReference type="InterPro" id="IPR036388">
    <property type="entry name" value="WH-like_DNA-bd_sf"/>
</dbReference>
<dbReference type="InterPro" id="IPR005119">
    <property type="entry name" value="LysR_subst-bd"/>
</dbReference>
<dbReference type="Gene3D" id="3.40.190.290">
    <property type="match status" value="1"/>
</dbReference>
<dbReference type="PANTHER" id="PTHR30419:SF2">
    <property type="entry name" value="LYSR FAMILY TRANSCRIPTIONAL REGULATOR"/>
    <property type="match status" value="1"/>
</dbReference>
<dbReference type="EMBL" id="JBIUZV010000008">
    <property type="protein sequence ID" value="MFJ3047152.1"/>
    <property type="molecule type" value="Genomic_DNA"/>
</dbReference>
<feature type="domain" description="HTH lysR-type" evidence="6">
    <location>
        <begin position="29"/>
        <end position="86"/>
    </location>
</feature>
<sequence length="344" mass="36809">MWQSPANVAAMSSSPEHAPVTLTLDRLHFDLTTLRLFEATAELGAVTKAAERIFLAPAAASRRIQEFEAQFGIPLFERLPHGMALTDAGRALLAHVRSMMHSVARMQDDATAFRQGNMGVVRLAACTSAVLQFLAQDIRLCQDQYPGIKIDLLEANSQGVVEAVTRGVADIGIYESTLGGTMLPTQAYREDRLVLAVPHGHPLAKKRRATLEDILPHEVIGLSEGAALSLSLGRLAAQSSQVLHMRIMVRSFHSMAAMIAQGIGIGLMPDKVADLLVGENRFKTVPVDGEWATRRFVLCHQPVHAMSGSGMAVAAMLAASAAKAAKPGKASRPVSQNAKPASAK</sequence>
<evidence type="ECO:0000313" key="7">
    <source>
        <dbReference type="EMBL" id="MFJ3047152.1"/>
    </source>
</evidence>
<evidence type="ECO:0000256" key="4">
    <source>
        <dbReference type="ARBA" id="ARBA00023163"/>
    </source>
</evidence>
<organism evidence="7 8">
    <name type="scientific">Herbaspirillum chlorophenolicum</name>
    <dbReference type="NCBI Taxonomy" id="211589"/>
    <lineage>
        <taxon>Bacteria</taxon>
        <taxon>Pseudomonadati</taxon>
        <taxon>Pseudomonadota</taxon>
        <taxon>Betaproteobacteria</taxon>
        <taxon>Burkholderiales</taxon>
        <taxon>Oxalobacteraceae</taxon>
        <taxon>Herbaspirillum</taxon>
    </lineage>
</organism>
<name>A0ABW8F1I0_9BURK</name>
<evidence type="ECO:0000256" key="2">
    <source>
        <dbReference type="ARBA" id="ARBA00023015"/>
    </source>
</evidence>
<proteinExistence type="inferred from homology"/>
<dbReference type="Pfam" id="PF03466">
    <property type="entry name" value="LysR_substrate"/>
    <property type="match status" value="1"/>
</dbReference>
<dbReference type="Pfam" id="PF00126">
    <property type="entry name" value="HTH_1"/>
    <property type="match status" value="1"/>
</dbReference>
<reference evidence="7 8" key="1">
    <citation type="submission" date="2024-10" db="EMBL/GenBank/DDBJ databases">
        <title>The Natural Products Discovery Center: Release of the First 8490 Sequenced Strains for Exploring Actinobacteria Biosynthetic Diversity.</title>
        <authorList>
            <person name="Kalkreuter E."/>
            <person name="Kautsar S.A."/>
            <person name="Yang D."/>
            <person name="Bader C.D."/>
            <person name="Teijaro C.N."/>
            <person name="Fluegel L."/>
            <person name="Davis C.M."/>
            <person name="Simpson J.R."/>
            <person name="Lauterbach L."/>
            <person name="Steele A.D."/>
            <person name="Gui C."/>
            <person name="Meng S."/>
            <person name="Li G."/>
            <person name="Viehrig K."/>
            <person name="Ye F."/>
            <person name="Su P."/>
            <person name="Kiefer A.F."/>
            <person name="Nichols A."/>
            <person name="Cepeda A.J."/>
            <person name="Yan W."/>
            <person name="Fan B."/>
            <person name="Jiang Y."/>
            <person name="Adhikari A."/>
            <person name="Zheng C.-J."/>
            <person name="Schuster L."/>
            <person name="Cowan T.M."/>
            <person name="Smanski M.J."/>
            <person name="Chevrette M.G."/>
            <person name="De Carvalho L.P.S."/>
            <person name="Shen B."/>
        </authorList>
    </citation>
    <scope>NUCLEOTIDE SEQUENCE [LARGE SCALE GENOMIC DNA]</scope>
    <source>
        <strain evidence="7 8">NPDC087045</strain>
    </source>
</reference>
<feature type="compositionally biased region" description="Polar residues" evidence="5">
    <location>
        <begin position="333"/>
        <end position="344"/>
    </location>
</feature>
<evidence type="ECO:0000256" key="3">
    <source>
        <dbReference type="ARBA" id="ARBA00023125"/>
    </source>
</evidence>
<dbReference type="InterPro" id="IPR036390">
    <property type="entry name" value="WH_DNA-bd_sf"/>
</dbReference>
<evidence type="ECO:0000259" key="6">
    <source>
        <dbReference type="PROSITE" id="PS50931"/>
    </source>
</evidence>